<protein>
    <recommendedName>
        <fullName evidence="1">Hedgehog/Intein (Hint) domain-containing protein</fullName>
    </recommendedName>
</protein>
<feature type="domain" description="Hedgehog/Intein (Hint)" evidence="1">
    <location>
        <begin position="138"/>
        <end position="277"/>
    </location>
</feature>
<proteinExistence type="predicted"/>
<evidence type="ECO:0000259" key="1">
    <source>
        <dbReference type="Pfam" id="PF13403"/>
    </source>
</evidence>
<accession>A0A2G4RD57</accession>
<reference evidence="2 3" key="1">
    <citation type="submission" date="2017-10" db="EMBL/GenBank/DDBJ databases">
        <title>Genomic analysis of the genus Acetobacter.</title>
        <authorList>
            <person name="Kim K.H."/>
            <person name="Chun B.H."/>
            <person name="Son A.R."/>
            <person name="Jeon C.O."/>
        </authorList>
    </citation>
    <scope>NUCLEOTIDE SEQUENCE [LARGE SCALE GENOMIC DNA]</scope>
    <source>
        <strain evidence="2 3">LHT 2458</strain>
    </source>
</reference>
<evidence type="ECO:0000313" key="3">
    <source>
        <dbReference type="Proteomes" id="UP000228751"/>
    </source>
</evidence>
<dbReference type="SUPFAM" id="SSF51294">
    <property type="entry name" value="Hedgehog/intein (Hint) domain"/>
    <property type="match status" value="1"/>
</dbReference>
<organism evidence="2 3">
    <name type="scientific">Acetobacter pomorum</name>
    <dbReference type="NCBI Taxonomy" id="65959"/>
    <lineage>
        <taxon>Bacteria</taxon>
        <taxon>Pseudomonadati</taxon>
        <taxon>Pseudomonadota</taxon>
        <taxon>Alphaproteobacteria</taxon>
        <taxon>Acetobacterales</taxon>
        <taxon>Acetobacteraceae</taxon>
        <taxon>Acetobacter</taxon>
    </lineage>
</organism>
<dbReference type="Proteomes" id="UP000228751">
    <property type="component" value="Unassembled WGS sequence"/>
</dbReference>
<gene>
    <name evidence="2" type="ORF">CSR02_05985</name>
</gene>
<dbReference type="AlphaFoldDB" id="A0A2G4RD57"/>
<dbReference type="EMBL" id="PEBQ01000093">
    <property type="protein sequence ID" value="PHY94477.1"/>
    <property type="molecule type" value="Genomic_DNA"/>
</dbReference>
<name>A0A2G4RD57_9PROT</name>
<dbReference type="InterPro" id="IPR036844">
    <property type="entry name" value="Hint_dom_sf"/>
</dbReference>
<dbReference type="Gene3D" id="2.170.16.10">
    <property type="entry name" value="Hedgehog/Intein (Hint) domain"/>
    <property type="match status" value="1"/>
</dbReference>
<sequence>MPTVEKTTVDTNKTVVFDAADSARHSNVDFTGTGGNLEIQNLSPHHPIALTVSGNFGKNISNVLTFSAQDHLSTSKSTVSYNKFTKTTVITLENAHGKFLGTITLHGNVYDLGGWHHHGTTVPLSRIASFNHNHQATVCFLADSQISTPTGTVAVQDLRAGDEVLVHNNAGTQPAALIWAGKAQCTVNPALPDDMAGWPVRIVENAIAPGVPNQDLLITAEHCLFLNGGFVPVRMLVNGVSIFYDKSISSYEYYHIEAPNHAVIMANGVLTESYLDTGNRSSFVSDGNVVRIGEIPKSWQEDAAAPLYVARDKVEPLFKQIMARLPEGARKPAAETTQAPQLRLKTASGATIWPANSQNNTYNFILPPHTQSVHLLSRTSRPADIIGPYVDDRRNLGVAVADITLLSGRKRHAITAHLQAEKPEGWYETEQTITAKTA</sequence>
<dbReference type="Pfam" id="PF13403">
    <property type="entry name" value="Hint_2"/>
    <property type="match status" value="1"/>
</dbReference>
<evidence type="ECO:0000313" key="2">
    <source>
        <dbReference type="EMBL" id="PHY94477.1"/>
    </source>
</evidence>
<comment type="caution">
    <text evidence="2">The sequence shown here is derived from an EMBL/GenBank/DDBJ whole genome shotgun (WGS) entry which is preliminary data.</text>
</comment>
<dbReference type="InterPro" id="IPR028992">
    <property type="entry name" value="Hedgehog/Intein_dom"/>
</dbReference>
<dbReference type="OrthoDB" id="7284755at2"/>
<keyword evidence="3" id="KW-1185">Reference proteome</keyword>
<dbReference type="RefSeq" id="WP_099541114.1">
    <property type="nucleotide sequence ID" value="NZ_PEBQ01000093.1"/>
</dbReference>